<accession>A0A7X1NK19</accession>
<dbReference type="PANTHER" id="PTHR43495">
    <property type="entry name" value="GABA PERMEASE"/>
    <property type="match status" value="1"/>
</dbReference>
<evidence type="ECO:0000256" key="2">
    <source>
        <dbReference type="ARBA" id="ARBA00022448"/>
    </source>
</evidence>
<evidence type="ECO:0000256" key="3">
    <source>
        <dbReference type="ARBA" id="ARBA00022692"/>
    </source>
</evidence>
<dbReference type="PANTHER" id="PTHR43495:SF5">
    <property type="entry name" value="GAMMA-AMINOBUTYRIC ACID PERMEASE"/>
    <property type="match status" value="1"/>
</dbReference>
<keyword evidence="3 6" id="KW-0812">Transmembrane</keyword>
<feature type="transmembrane region" description="Helical" evidence="6">
    <location>
        <begin position="106"/>
        <end position="128"/>
    </location>
</feature>
<evidence type="ECO:0000256" key="1">
    <source>
        <dbReference type="ARBA" id="ARBA00004141"/>
    </source>
</evidence>
<comment type="caution">
    <text evidence="8">The sequence shown here is derived from an EMBL/GenBank/DDBJ whole genome shotgun (WGS) entry which is preliminary data.</text>
</comment>
<dbReference type="AlphaFoldDB" id="A0A7X1NK19"/>
<reference evidence="8 9" key="1">
    <citation type="submission" date="2019-10" db="EMBL/GenBank/DDBJ databases">
        <title>Paraburkholderia sp. isolated from nodules of Mimosa pudica from Brazilian Atlantic Forest soils.</title>
        <authorList>
            <person name="Paulitsch F."/>
            <person name="Hungria M."/>
            <person name="Dall'Agnol R."/>
        </authorList>
    </citation>
    <scope>NUCLEOTIDE SEQUENCE [LARGE SCALE GENOMIC DNA]</scope>
    <source>
        <strain evidence="8 9">CNPSo 3157</strain>
    </source>
</reference>
<feature type="transmembrane region" description="Helical" evidence="6">
    <location>
        <begin position="134"/>
        <end position="152"/>
    </location>
</feature>
<dbReference type="GO" id="GO:0016020">
    <property type="term" value="C:membrane"/>
    <property type="evidence" value="ECO:0007669"/>
    <property type="project" value="UniProtKB-SubCell"/>
</dbReference>
<proteinExistence type="predicted"/>
<evidence type="ECO:0000313" key="9">
    <source>
        <dbReference type="Proteomes" id="UP000484381"/>
    </source>
</evidence>
<dbReference type="Proteomes" id="UP000484381">
    <property type="component" value="Unassembled WGS sequence"/>
</dbReference>
<dbReference type="InterPro" id="IPR004841">
    <property type="entry name" value="AA-permease/SLC12A_dom"/>
</dbReference>
<evidence type="ECO:0000256" key="4">
    <source>
        <dbReference type="ARBA" id="ARBA00022989"/>
    </source>
</evidence>
<dbReference type="RefSeq" id="WP_152767635.1">
    <property type="nucleotide sequence ID" value="NZ_WHNP01000090.1"/>
</dbReference>
<keyword evidence="9" id="KW-1185">Reference proteome</keyword>
<dbReference type="EMBL" id="WHNP01000090">
    <property type="protein sequence ID" value="MPW23091.1"/>
    <property type="molecule type" value="Genomic_DNA"/>
</dbReference>
<sequence length="170" mass="18053">MRSPQLSREGVKRTILLDVKKLGAACYARFKRTSSKGVPRAAVLGSTVIGLLVTASNFFAPSEVFTFLLSGSGAIALLVYPVMAVSQLRMRTALSKSGAQIECMMWLFPHLTWAVIILISAVLLAVVLLPERCYEVGSTAGLAAAIAAIGALRSKQTATDPFNVPATRGE</sequence>
<keyword evidence="4 6" id="KW-1133">Transmembrane helix</keyword>
<feature type="transmembrane region" description="Helical" evidence="6">
    <location>
        <begin position="65"/>
        <end position="85"/>
    </location>
</feature>
<evidence type="ECO:0000313" key="8">
    <source>
        <dbReference type="EMBL" id="MPW23091.1"/>
    </source>
</evidence>
<evidence type="ECO:0000256" key="5">
    <source>
        <dbReference type="ARBA" id="ARBA00023136"/>
    </source>
</evidence>
<dbReference type="GO" id="GO:0055085">
    <property type="term" value="P:transmembrane transport"/>
    <property type="evidence" value="ECO:0007669"/>
    <property type="project" value="InterPro"/>
</dbReference>
<dbReference type="Pfam" id="PF00324">
    <property type="entry name" value="AA_permease"/>
    <property type="match status" value="1"/>
</dbReference>
<keyword evidence="2" id="KW-0813">Transport</keyword>
<name>A0A7X1NK19_9BURK</name>
<evidence type="ECO:0000259" key="7">
    <source>
        <dbReference type="Pfam" id="PF00324"/>
    </source>
</evidence>
<keyword evidence="5 6" id="KW-0472">Membrane</keyword>
<protein>
    <recommendedName>
        <fullName evidence="7">Amino acid permease/ SLC12A domain-containing protein</fullName>
    </recommendedName>
</protein>
<comment type="subcellular location">
    <subcellularLocation>
        <location evidence="1">Membrane</location>
        <topology evidence="1">Multi-pass membrane protein</topology>
    </subcellularLocation>
</comment>
<evidence type="ECO:0000256" key="6">
    <source>
        <dbReference type="SAM" id="Phobius"/>
    </source>
</evidence>
<feature type="transmembrane region" description="Helical" evidence="6">
    <location>
        <begin position="41"/>
        <end position="59"/>
    </location>
</feature>
<gene>
    <name evidence="8" type="ORF">GCT13_41565</name>
</gene>
<organism evidence="8 9">
    <name type="scientific">Paraburkholderia franconis</name>
    <dbReference type="NCBI Taxonomy" id="2654983"/>
    <lineage>
        <taxon>Bacteria</taxon>
        <taxon>Pseudomonadati</taxon>
        <taxon>Pseudomonadota</taxon>
        <taxon>Betaproteobacteria</taxon>
        <taxon>Burkholderiales</taxon>
        <taxon>Burkholderiaceae</taxon>
        <taxon>Paraburkholderia</taxon>
    </lineage>
</organism>
<feature type="domain" description="Amino acid permease/ SLC12A" evidence="7">
    <location>
        <begin position="28"/>
        <end position="129"/>
    </location>
</feature>